<evidence type="ECO:0000256" key="1">
    <source>
        <dbReference type="ARBA" id="ARBA00009861"/>
    </source>
</evidence>
<comment type="caution">
    <text evidence="4">The sequence shown here is derived from an EMBL/GenBank/DDBJ whole genome shotgun (WGS) entry which is preliminary data.</text>
</comment>
<dbReference type="PANTHER" id="PTHR31623">
    <property type="entry name" value="F21J9.9"/>
    <property type="match status" value="1"/>
</dbReference>
<organism evidence="4 5">
    <name type="scientific">Carnegiea gigantea</name>
    <dbReference type="NCBI Taxonomy" id="171969"/>
    <lineage>
        <taxon>Eukaryota</taxon>
        <taxon>Viridiplantae</taxon>
        <taxon>Streptophyta</taxon>
        <taxon>Embryophyta</taxon>
        <taxon>Tracheophyta</taxon>
        <taxon>Spermatophyta</taxon>
        <taxon>Magnoliopsida</taxon>
        <taxon>eudicotyledons</taxon>
        <taxon>Gunneridae</taxon>
        <taxon>Pentapetalae</taxon>
        <taxon>Caryophyllales</taxon>
        <taxon>Cactineae</taxon>
        <taxon>Cactaceae</taxon>
        <taxon>Cactoideae</taxon>
        <taxon>Echinocereeae</taxon>
        <taxon>Carnegiea</taxon>
    </lineage>
</organism>
<evidence type="ECO:0000256" key="3">
    <source>
        <dbReference type="ARBA" id="ARBA00023315"/>
    </source>
</evidence>
<evidence type="ECO:0000313" key="4">
    <source>
        <dbReference type="EMBL" id="KAJ8451559.1"/>
    </source>
</evidence>
<keyword evidence="5" id="KW-1185">Reference proteome</keyword>
<keyword evidence="2" id="KW-0808">Transferase</keyword>
<dbReference type="GO" id="GO:0016746">
    <property type="term" value="F:acyltransferase activity"/>
    <property type="evidence" value="ECO:0007669"/>
    <property type="project" value="UniProtKB-KW"/>
</dbReference>
<dbReference type="Proteomes" id="UP001153076">
    <property type="component" value="Unassembled WGS sequence"/>
</dbReference>
<dbReference type="Gene3D" id="3.30.559.10">
    <property type="entry name" value="Chloramphenicol acetyltransferase-like domain"/>
    <property type="match status" value="2"/>
</dbReference>
<keyword evidence="3" id="KW-0012">Acyltransferase</keyword>
<sequence length="444" mass="49341">MNSLMKVARVSRKYIKPSSPTPAHLRTFKLSLLDQLAPSVYNPMVFFYPMEGTHDPQSKAAARCRHLQRSLSPFLTRFYPFAGRIKDHVSIGCNDDGVDFVEAKVNARMEDVLRQPHPHALKQFLPIDIEAKDMKLGSNHLVHVQTNTFECGGMVLGVCWSHKITDGGTVSTFMKGWSSMASGLVNEVIPEYVASSLFPPTDSSIMQHALTLETDRTTTRRFMFGGLKIMELKARAASVEVPSPTRVEVVSSLLWKCATRASRAISGLQPLSVMSQSMNIRKRTSPPLPDATIGNLVGYYISKTEANSENITLASLVAKQRQGKTEVTNNYAKNLQGENGHLVIHELFKEAGSLLRREDVDFFKCLSTCGDGLYDADFGWGKPVWQSLVTLGYKNTFALSQNRDGSGIEAWVTLKQDVMARFERDLELLAFASCNPSVVQLQRS</sequence>
<proteinExistence type="inferred from homology"/>
<accession>A0A9Q1QRK2</accession>
<dbReference type="EMBL" id="JAKOGI010000008">
    <property type="protein sequence ID" value="KAJ8451559.1"/>
    <property type="molecule type" value="Genomic_DNA"/>
</dbReference>
<dbReference type="PANTHER" id="PTHR31623:SF110">
    <property type="entry name" value="VINORINE SYNTHASE-LIKE"/>
    <property type="match status" value="1"/>
</dbReference>
<protein>
    <submittedName>
        <fullName evidence="4">Uncharacterized protein</fullName>
    </submittedName>
</protein>
<name>A0A9Q1QRK2_9CARY</name>
<gene>
    <name evidence="4" type="ORF">Cgig2_018193</name>
</gene>
<dbReference type="OrthoDB" id="1932220at2759"/>
<comment type="similarity">
    <text evidence="1">Belongs to the plant acyltransferase family.</text>
</comment>
<dbReference type="Pfam" id="PF02458">
    <property type="entry name" value="Transferase"/>
    <property type="match status" value="1"/>
</dbReference>
<evidence type="ECO:0000313" key="5">
    <source>
        <dbReference type="Proteomes" id="UP001153076"/>
    </source>
</evidence>
<dbReference type="InterPro" id="IPR023213">
    <property type="entry name" value="CAT-like_dom_sf"/>
</dbReference>
<evidence type="ECO:0000256" key="2">
    <source>
        <dbReference type="ARBA" id="ARBA00022679"/>
    </source>
</evidence>
<reference evidence="4" key="1">
    <citation type="submission" date="2022-04" db="EMBL/GenBank/DDBJ databases">
        <title>Carnegiea gigantea Genome sequencing and assembly v2.</title>
        <authorList>
            <person name="Copetti D."/>
            <person name="Sanderson M.J."/>
            <person name="Burquez A."/>
            <person name="Wojciechowski M.F."/>
        </authorList>
    </citation>
    <scope>NUCLEOTIDE SEQUENCE</scope>
    <source>
        <strain evidence="4">SGP5-SGP5p</strain>
        <tissue evidence="4">Aerial part</tissue>
    </source>
</reference>
<dbReference type="AlphaFoldDB" id="A0A9Q1QRK2"/>